<dbReference type="eggNOG" id="COG0572">
    <property type="taxonomic scope" value="Bacteria"/>
</dbReference>
<accession>K6W9H0</accession>
<dbReference type="EMBL" id="BAHC01000045">
    <property type="protein sequence ID" value="GAB88842.1"/>
    <property type="molecule type" value="Genomic_DNA"/>
</dbReference>
<feature type="region of interest" description="Disordered" evidence="1">
    <location>
        <begin position="191"/>
        <end position="215"/>
    </location>
</feature>
<dbReference type="AlphaFoldDB" id="K6W9H0"/>
<dbReference type="Gene3D" id="3.40.50.300">
    <property type="entry name" value="P-loop containing nucleotide triphosphate hydrolases"/>
    <property type="match status" value="1"/>
</dbReference>
<comment type="caution">
    <text evidence="2">The sequence shown here is derived from an EMBL/GenBank/DDBJ whole genome shotgun (WGS) entry which is preliminary data.</text>
</comment>
<keyword evidence="3" id="KW-1185">Reference proteome</keyword>
<proteinExistence type="predicted"/>
<reference evidence="2 3" key="1">
    <citation type="submission" date="2012-08" db="EMBL/GenBank/DDBJ databases">
        <title>Whole genome shotgun sequence of Gordonia rhizosphera NBRC 16068.</title>
        <authorList>
            <person name="Takarada H."/>
            <person name="Isaki S."/>
            <person name="Hosoyama A."/>
            <person name="Tsuchikane K."/>
            <person name="Katsumata H."/>
            <person name="Baba S."/>
            <person name="Ohji S."/>
            <person name="Yamazaki S."/>
            <person name="Fujita N."/>
        </authorList>
    </citation>
    <scope>NUCLEOTIDE SEQUENCE [LARGE SCALE GENOMIC DNA]</scope>
    <source>
        <strain evidence="2 3">NBRC 16068</strain>
    </source>
</reference>
<organism evidence="2 3">
    <name type="scientific">Gordonia rhizosphera NBRC 16068</name>
    <dbReference type="NCBI Taxonomy" id="1108045"/>
    <lineage>
        <taxon>Bacteria</taxon>
        <taxon>Bacillati</taxon>
        <taxon>Actinomycetota</taxon>
        <taxon>Actinomycetes</taxon>
        <taxon>Mycobacteriales</taxon>
        <taxon>Gordoniaceae</taxon>
        <taxon>Gordonia</taxon>
    </lineage>
</organism>
<evidence type="ECO:0000313" key="3">
    <source>
        <dbReference type="Proteomes" id="UP000008363"/>
    </source>
</evidence>
<dbReference type="SUPFAM" id="SSF52540">
    <property type="entry name" value="P-loop containing nucleoside triphosphate hydrolases"/>
    <property type="match status" value="1"/>
</dbReference>
<sequence length="215" mass="24175">MNAMIGSLDRLVERIDEHLASTSRHILVVGVDGSSASGKTSVARYLRSAHPEVTAVVHTDDLAWHHSFFGWHELLRTEILVPVAKGALPVEYRPPGWVRQQRCGAIRIGDSTRCLIVEGVGAAHRSVAEWLDVNVWVQASADVRAYRQEQRLRAGIDSLDFMDDWNAHERLFHQRDLPWTRADFMIDGNDARLREPATGPDRMDAGGRERLVHSS</sequence>
<protein>
    <recommendedName>
        <fullName evidence="4">Phosphoribulokinase/uridine kinase domain-containing protein</fullName>
    </recommendedName>
</protein>
<dbReference type="Proteomes" id="UP000008363">
    <property type="component" value="Unassembled WGS sequence"/>
</dbReference>
<evidence type="ECO:0000256" key="1">
    <source>
        <dbReference type="SAM" id="MobiDB-lite"/>
    </source>
</evidence>
<dbReference type="InterPro" id="IPR027417">
    <property type="entry name" value="P-loop_NTPase"/>
</dbReference>
<name>K6W9H0_9ACTN</name>
<evidence type="ECO:0000313" key="2">
    <source>
        <dbReference type="EMBL" id="GAB88842.1"/>
    </source>
</evidence>
<dbReference type="STRING" id="1108045.GORHZ_045_00130"/>
<evidence type="ECO:0008006" key="4">
    <source>
        <dbReference type="Google" id="ProtNLM"/>
    </source>
</evidence>
<gene>
    <name evidence="2" type="ORF">GORHZ_045_00130</name>
</gene>